<accession>B0CSD0</accession>
<name>B0CSD0_LACBS</name>
<organism evidence="2">
    <name type="scientific">Laccaria bicolor (strain S238N-H82 / ATCC MYA-4686)</name>
    <name type="common">Bicoloured deceiver</name>
    <name type="synonym">Laccaria laccata var. bicolor</name>
    <dbReference type="NCBI Taxonomy" id="486041"/>
    <lineage>
        <taxon>Eukaryota</taxon>
        <taxon>Fungi</taxon>
        <taxon>Dikarya</taxon>
        <taxon>Basidiomycota</taxon>
        <taxon>Agaricomycotina</taxon>
        <taxon>Agaricomycetes</taxon>
        <taxon>Agaricomycetidae</taxon>
        <taxon>Agaricales</taxon>
        <taxon>Agaricineae</taxon>
        <taxon>Hydnangiaceae</taxon>
        <taxon>Laccaria</taxon>
    </lineage>
</organism>
<protein>
    <submittedName>
        <fullName evidence="1">Predicted protein</fullName>
    </submittedName>
</protein>
<dbReference type="EMBL" id="DS547092">
    <property type="protein sequence ID" value="EDR14822.1"/>
    <property type="molecule type" value="Genomic_DNA"/>
</dbReference>
<proteinExistence type="predicted"/>
<sequence>MYIETLETPPGIVNLHGYIQYCRLPSLGYDPLDTFVLPSGHKNAKNGLAVRQERWRRLENIHPVPEDLLMSLRSSCMSKFIVSPVLVVTPTLGIASNIPSAPLNVHEPDRLTGERLTIIIPLSDTFPWHLEKSPTDIIRLAQWIDNLPLATVKRIMHLCIPETRGWTFNNPQHRSEADSEIFHYYLWSPRRPTNLAAQDPTRDADGAAVKSLLIAVQPPWILSECDMKEFAACKSFPPFMMPGHAYSTPLVNKYKIWAKLWDACVREKTHWFVVTSYNQWVFGAFSRGWSAAFVTGVMNFDAVGPSVVESLAFWIASAMYLPGAFQCPKVGTEVDDAQLDIPSIAYDVLVHGSQAVLALCQI</sequence>
<evidence type="ECO:0000313" key="2">
    <source>
        <dbReference type="Proteomes" id="UP000001194"/>
    </source>
</evidence>
<dbReference type="RefSeq" id="XP_001875381.1">
    <property type="nucleotide sequence ID" value="XM_001875346.1"/>
</dbReference>
<dbReference type="HOGENOM" id="CLU_048299_0_0_1"/>
<reference evidence="1 2" key="1">
    <citation type="journal article" date="2008" name="Nature">
        <title>The genome of Laccaria bicolor provides insights into mycorrhizal symbiosis.</title>
        <authorList>
            <person name="Martin F."/>
            <person name="Aerts A."/>
            <person name="Ahren D."/>
            <person name="Brun A."/>
            <person name="Danchin E.G.J."/>
            <person name="Duchaussoy F."/>
            <person name="Gibon J."/>
            <person name="Kohler A."/>
            <person name="Lindquist E."/>
            <person name="Pereda V."/>
            <person name="Salamov A."/>
            <person name="Shapiro H.J."/>
            <person name="Wuyts J."/>
            <person name="Blaudez D."/>
            <person name="Buee M."/>
            <person name="Brokstein P."/>
            <person name="Canbaeck B."/>
            <person name="Cohen D."/>
            <person name="Courty P.E."/>
            <person name="Coutinho P.M."/>
            <person name="Delaruelle C."/>
            <person name="Detter J.C."/>
            <person name="Deveau A."/>
            <person name="DiFazio S."/>
            <person name="Duplessis S."/>
            <person name="Fraissinet-Tachet L."/>
            <person name="Lucic E."/>
            <person name="Frey-Klett P."/>
            <person name="Fourrey C."/>
            <person name="Feussner I."/>
            <person name="Gay G."/>
            <person name="Grimwood J."/>
            <person name="Hoegger P.J."/>
            <person name="Jain P."/>
            <person name="Kilaru S."/>
            <person name="Labbe J."/>
            <person name="Lin Y.C."/>
            <person name="Legue V."/>
            <person name="Le Tacon F."/>
            <person name="Marmeisse R."/>
            <person name="Melayah D."/>
            <person name="Montanini B."/>
            <person name="Muratet M."/>
            <person name="Nehls U."/>
            <person name="Niculita-Hirzel H."/>
            <person name="Oudot-Le Secq M.P."/>
            <person name="Peter M."/>
            <person name="Quesneville H."/>
            <person name="Rajashekar B."/>
            <person name="Reich M."/>
            <person name="Rouhier N."/>
            <person name="Schmutz J."/>
            <person name="Yin T."/>
            <person name="Chalot M."/>
            <person name="Henrissat B."/>
            <person name="Kuees U."/>
            <person name="Lucas S."/>
            <person name="Van de Peer Y."/>
            <person name="Podila G.K."/>
            <person name="Polle A."/>
            <person name="Pukkila P.J."/>
            <person name="Richardson P.M."/>
            <person name="Rouze P."/>
            <person name="Sanders I.R."/>
            <person name="Stajich J.E."/>
            <person name="Tunlid A."/>
            <person name="Tuskan G."/>
            <person name="Grigoriev I.V."/>
        </authorList>
    </citation>
    <scope>NUCLEOTIDE SEQUENCE [LARGE SCALE GENOMIC DNA]</scope>
    <source>
        <strain evidence="2">S238N-H82 / ATCC MYA-4686</strain>
    </source>
</reference>
<dbReference type="Proteomes" id="UP000001194">
    <property type="component" value="Unassembled WGS sequence"/>
</dbReference>
<dbReference type="OrthoDB" id="2579508at2759"/>
<dbReference type="AlphaFoldDB" id="B0CSD0"/>
<evidence type="ECO:0000313" key="1">
    <source>
        <dbReference type="EMBL" id="EDR14822.1"/>
    </source>
</evidence>
<gene>
    <name evidence="1" type="ORF">LACBIDRAFT_305962</name>
</gene>
<dbReference type="KEGG" id="lbc:LACBIDRAFT_305962"/>
<dbReference type="InParanoid" id="B0CSD0"/>
<dbReference type="GeneID" id="6070260"/>
<keyword evidence="2" id="KW-1185">Reference proteome</keyword>